<dbReference type="Proteomes" id="UP000285405">
    <property type="component" value="Unassembled WGS sequence"/>
</dbReference>
<comment type="caution">
    <text evidence="1">The sequence shown here is derived from an EMBL/GenBank/DDBJ whole genome shotgun (WGS) entry which is preliminary data.</text>
</comment>
<evidence type="ECO:0000313" key="1">
    <source>
        <dbReference type="EMBL" id="RKF58502.1"/>
    </source>
</evidence>
<gene>
    <name evidence="1" type="ORF">GcC1_182015</name>
</gene>
<dbReference type="EMBL" id="MCBR01018254">
    <property type="protein sequence ID" value="RKF58502.1"/>
    <property type="molecule type" value="Genomic_DNA"/>
</dbReference>
<dbReference type="AlphaFoldDB" id="A0A420HM49"/>
<feature type="non-terminal residue" evidence="1">
    <location>
        <position position="63"/>
    </location>
</feature>
<reference evidence="1 2" key="1">
    <citation type="journal article" date="2018" name="BMC Genomics">
        <title>Comparative genome analyses reveal sequence features reflecting distinct modes of host-adaptation between dicot and monocot powdery mildew.</title>
        <authorList>
            <person name="Wu Y."/>
            <person name="Ma X."/>
            <person name="Pan Z."/>
            <person name="Kale S.D."/>
            <person name="Song Y."/>
            <person name="King H."/>
            <person name="Zhang Q."/>
            <person name="Presley C."/>
            <person name="Deng X."/>
            <person name="Wei C.I."/>
            <person name="Xiao S."/>
        </authorList>
    </citation>
    <scope>NUCLEOTIDE SEQUENCE [LARGE SCALE GENOMIC DNA]</scope>
    <source>
        <strain evidence="1">UCSC1</strain>
    </source>
</reference>
<accession>A0A420HM49</accession>
<protein>
    <submittedName>
        <fullName evidence="1">Uncharacterized protein</fullName>
    </submittedName>
</protein>
<sequence>MAYTSQGVLSKPPEDRELARTSLVNEAAPLNTGLEGNEVQLCAGGSWYLGTTYEQHWSEQCSW</sequence>
<evidence type="ECO:0000313" key="2">
    <source>
        <dbReference type="Proteomes" id="UP000285405"/>
    </source>
</evidence>
<proteinExistence type="predicted"/>
<name>A0A420HM49_9PEZI</name>
<organism evidence="1 2">
    <name type="scientific">Golovinomyces cichoracearum</name>
    <dbReference type="NCBI Taxonomy" id="62708"/>
    <lineage>
        <taxon>Eukaryota</taxon>
        <taxon>Fungi</taxon>
        <taxon>Dikarya</taxon>
        <taxon>Ascomycota</taxon>
        <taxon>Pezizomycotina</taxon>
        <taxon>Leotiomycetes</taxon>
        <taxon>Erysiphales</taxon>
        <taxon>Erysiphaceae</taxon>
        <taxon>Golovinomyces</taxon>
    </lineage>
</organism>